<keyword evidence="12" id="KW-1185">Reference proteome</keyword>
<dbReference type="OMA" id="CKERARF"/>
<reference evidence="11 12" key="1">
    <citation type="journal article" date="2011" name="Proc. Natl. Acad. Sci. U.S.A.">
        <title>Niche of harmful alga Aureococcus anophagefferens revealed through ecogenomics.</title>
        <authorList>
            <person name="Gobler C.J."/>
            <person name="Berry D.L."/>
            <person name="Dyhrman S.T."/>
            <person name="Wilhelm S.W."/>
            <person name="Salamov A."/>
            <person name="Lobanov A.V."/>
            <person name="Zhang Y."/>
            <person name="Collier J.L."/>
            <person name="Wurch L.L."/>
            <person name="Kustka A.B."/>
            <person name="Dill B.D."/>
            <person name="Shah M."/>
            <person name="VerBerkmoes N.C."/>
            <person name="Kuo A."/>
            <person name="Terry A."/>
            <person name="Pangilinan J."/>
            <person name="Lindquist E.A."/>
            <person name="Lucas S."/>
            <person name="Paulsen I.T."/>
            <person name="Hattenrath-Lehmann T.K."/>
            <person name="Talmage S.C."/>
            <person name="Walker E.A."/>
            <person name="Koch F."/>
            <person name="Burson A.M."/>
            <person name="Marcoval M.A."/>
            <person name="Tang Y.Z."/>
            <person name="Lecleir G.R."/>
            <person name="Coyne K.J."/>
            <person name="Berg G.M."/>
            <person name="Bertrand E.M."/>
            <person name="Saito M.A."/>
            <person name="Gladyshev V.N."/>
            <person name="Grigoriev I.V."/>
        </authorList>
    </citation>
    <scope>NUCLEOTIDE SEQUENCE [LARGE SCALE GENOMIC DNA]</scope>
    <source>
        <strain evidence="12">CCMP 1984</strain>
    </source>
</reference>
<keyword evidence="8" id="KW-0862">Zinc</keyword>
<evidence type="ECO:0000256" key="1">
    <source>
        <dbReference type="ARBA" id="ARBA00001623"/>
    </source>
</evidence>
<dbReference type="InParanoid" id="F0XYC6"/>
<dbReference type="GO" id="GO:0019243">
    <property type="term" value="P:methylglyoxal catabolic process to D-lactate via S-lactoyl-glutathione"/>
    <property type="evidence" value="ECO:0007669"/>
    <property type="project" value="InterPro"/>
</dbReference>
<evidence type="ECO:0000256" key="2">
    <source>
        <dbReference type="ARBA" id="ARBA00001947"/>
    </source>
</evidence>
<dbReference type="AlphaFoldDB" id="F0XYC6"/>
<evidence type="ECO:0000256" key="6">
    <source>
        <dbReference type="ARBA" id="ARBA00022723"/>
    </source>
</evidence>
<sequence>MDRVFAWAQGATDVQDCVCHDCPSDGPAGAYRIKIVPTLSDNYSYLVVNASTQEAVVVDAADGMVVRTVAARLGVTLVAVLTTHYHADHCGGNADLAAQTPSLEIIAGAGDADRTPCVTRRVGDGEAFVCAGLAFTAVETPGHTRGSVCFLLDARDGQAPAVFTGDTLFIGGCGRFFEAPPETMRDSLANAKLARLDPATRVFPGHEYTAGNMKFCCALEPDSADARQACEETAAQREKELPTASTMARELRLNPFMRSDDAAVQRAAGCEGDAVKTLATIRRRKDTFTTVGKVITLFLDTKAALGGGSGP</sequence>
<evidence type="ECO:0000313" key="11">
    <source>
        <dbReference type="EMBL" id="EGB12198.1"/>
    </source>
</evidence>
<dbReference type="Pfam" id="PF16123">
    <property type="entry name" value="HAGH_C"/>
    <property type="match status" value="1"/>
</dbReference>
<dbReference type="InterPro" id="IPR035680">
    <property type="entry name" value="Clx_II_MBL"/>
</dbReference>
<keyword evidence="7" id="KW-0378">Hydrolase</keyword>
<dbReference type="eggNOG" id="KOG0813">
    <property type="taxonomic scope" value="Eukaryota"/>
</dbReference>
<evidence type="ECO:0000256" key="9">
    <source>
        <dbReference type="ARBA" id="ARBA00031044"/>
    </source>
</evidence>
<comment type="catalytic activity">
    <reaction evidence="1">
        <text>an S-(2-hydroxyacyl)glutathione + H2O = a 2-hydroxy carboxylate + glutathione + H(+)</text>
        <dbReference type="Rhea" id="RHEA:21864"/>
        <dbReference type="ChEBI" id="CHEBI:15377"/>
        <dbReference type="ChEBI" id="CHEBI:15378"/>
        <dbReference type="ChEBI" id="CHEBI:57925"/>
        <dbReference type="ChEBI" id="CHEBI:58896"/>
        <dbReference type="ChEBI" id="CHEBI:71261"/>
        <dbReference type="EC" id="3.1.2.6"/>
    </reaction>
</comment>
<dbReference type="CDD" id="cd07723">
    <property type="entry name" value="hydroxyacylglutathione_hydrolase_MBL-fold"/>
    <property type="match status" value="1"/>
</dbReference>
<name>F0XYC6_AURAN</name>
<dbReference type="OrthoDB" id="515692at2759"/>
<dbReference type="InterPro" id="IPR036866">
    <property type="entry name" value="RibonucZ/Hydroxyglut_hydro"/>
</dbReference>
<gene>
    <name evidence="11" type="ORF">AURANDRAFT_20331</name>
</gene>
<dbReference type="SMART" id="SM00849">
    <property type="entry name" value="Lactamase_B"/>
    <property type="match status" value="1"/>
</dbReference>
<dbReference type="EC" id="3.1.2.6" evidence="5"/>
<evidence type="ECO:0000259" key="10">
    <source>
        <dbReference type="SMART" id="SM00849"/>
    </source>
</evidence>
<dbReference type="HAMAP" id="MF_01374">
    <property type="entry name" value="Glyoxalase_2"/>
    <property type="match status" value="1"/>
</dbReference>
<dbReference type="GO" id="GO:0004416">
    <property type="term" value="F:hydroxyacylglutathione hydrolase activity"/>
    <property type="evidence" value="ECO:0007669"/>
    <property type="project" value="UniProtKB-EC"/>
</dbReference>
<dbReference type="PANTHER" id="PTHR11935">
    <property type="entry name" value="BETA LACTAMASE DOMAIN"/>
    <property type="match status" value="1"/>
</dbReference>
<comment type="cofactor">
    <cofactor evidence="2">
        <name>Zn(2+)</name>
        <dbReference type="ChEBI" id="CHEBI:29105"/>
    </cofactor>
</comment>
<dbReference type="GO" id="GO:0046872">
    <property type="term" value="F:metal ion binding"/>
    <property type="evidence" value="ECO:0007669"/>
    <property type="project" value="UniProtKB-KW"/>
</dbReference>
<dbReference type="InterPro" id="IPR017782">
    <property type="entry name" value="Hydroxyacylglutathione_Hdrlase"/>
</dbReference>
<dbReference type="InterPro" id="IPR032282">
    <property type="entry name" value="HAGH_C"/>
</dbReference>
<proteinExistence type="inferred from homology"/>
<organism evidence="12">
    <name type="scientific">Aureococcus anophagefferens</name>
    <name type="common">Harmful bloom alga</name>
    <dbReference type="NCBI Taxonomy" id="44056"/>
    <lineage>
        <taxon>Eukaryota</taxon>
        <taxon>Sar</taxon>
        <taxon>Stramenopiles</taxon>
        <taxon>Ochrophyta</taxon>
        <taxon>Pelagophyceae</taxon>
        <taxon>Pelagomonadales</taxon>
        <taxon>Pelagomonadaceae</taxon>
        <taxon>Aureococcus</taxon>
    </lineage>
</organism>
<dbReference type="RefSeq" id="XP_009033272.1">
    <property type="nucleotide sequence ID" value="XM_009035024.1"/>
</dbReference>
<protein>
    <recommendedName>
        <fullName evidence="5">hydroxyacylglutathione hydrolase</fullName>
        <ecNumber evidence="5">3.1.2.6</ecNumber>
    </recommendedName>
    <alternativeName>
        <fullName evidence="9">Glyoxalase II</fullName>
    </alternativeName>
</protein>
<comment type="similarity">
    <text evidence="4">Belongs to the metallo-beta-lactamase superfamily. Glyoxalase II family.</text>
</comment>
<dbReference type="EMBL" id="GL833121">
    <property type="protein sequence ID" value="EGB12198.1"/>
    <property type="molecule type" value="Genomic_DNA"/>
</dbReference>
<accession>F0XYC6</accession>
<feature type="domain" description="Metallo-beta-lactamase" evidence="10">
    <location>
        <begin position="41"/>
        <end position="206"/>
    </location>
</feature>
<dbReference type="PANTHER" id="PTHR11935:SF94">
    <property type="entry name" value="TENZING NORGAY, ISOFORM C"/>
    <property type="match status" value="1"/>
</dbReference>
<dbReference type="Proteomes" id="UP000002729">
    <property type="component" value="Unassembled WGS sequence"/>
</dbReference>
<evidence type="ECO:0000256" key="8">
    <source>
        <dbReference type="ARBA" id="ARBA00022833"/>
    </source>
</evidence>
<evidence type="ECO:0000256" key="7">
    <source>
        <dbReference type="ARBA" id="ARBA00022801"/>
    </source>
</evidence>
<dbReference type="Gene3D" id="3.60.15.10">
    <property type="entry name" value="Ribonuclease Z/Hydroxyacylglutathione hydrolase-like"/>
    <property type="match status" value="1"/>
</dbReference>
<dbReference type="KEGG" id="aaf:AURANDRAFT_20331"/>
<comment type="pathway">
    <text evidence="3">Secondary metabolite metabolism; methylglyoxal degradation; (R)-lactate from methylglyoxal: step 2/2.</text>
</comment>
<dbReference type="SUPFAM" id="SSF56281">
    <property type="entry name" value="Metallo-hydrolase/oxidoreductase"/>
    <property type="match status" value="1"/>
</dbReference>
<evidence type="ECO:0000256" key="5">
    <source>
        <dbReference type="ARBA" id="ARBA00011917"/>
    </source>
</evidence>
<evidence type="ECO:0000256" key="3">
    <source>
        <dbReference type="ARBA" id="ARBA00004963"/>
    </source>
</evidence>
<dbReference type="NCBIfam" id="TIGR03413">
    <property type="entry name" value="GSH_gloB"/>
    <property type="match status" value="1"/>
</dbReference>
<keyword evidence="6" id="KW-0479">Metal-binding</keyword>
<dbReference type="InterPro" id="IPR001279">
    <property type="entry name" value="Metallo-B-lactamas"/>
</dbReference>
<dbReference type="GeneID" id="20219271"/>
<evidence type="ECO:0000313" key="12">
    <source>
        <dbReference type="Proteomes" id="UP000002729"/>
    </source>
</evidence>
<dbReference type="Pfam" id="PF00753">
    <property type="entry name" value="Lactamase_B"/>
    <property type="match status" value="1"/>
</dbReference>
<evidence type="ECO:0000256" key="4">
    <source>
        <dbReference type="ARBA" id="ARBA00006759"/>
    </source>
</evidence>